<protein>
    <submittedName>
        <fullName evidence="2">FAD-dependent monooxygenase</fullName>
    </submittedName>
</protein>
<dbReference type="PRINTS" id="PR00420">
    <property type="entry name" value="RNGMNOXGNASE"/>
</dbReference>
<dbReference type="PANTHER" id="PTHR46865:SF8">
    <property type="entry name" value="POSSIBLE OXIDOREDUCTASE"/>
    <property type="match status" value="1"/>
</dbReference>
<organism evidence="2 3">
    <name type="scientific">Streptomyces himalayensis subsp. himalayensis</name>
    <dbReference type="NCBI Taxonomy" id="2756131"/>
    <lineage>
        <taxon>Bacteria</taxon>
        <taxon>Bacillati</taxon>
        <taxon>Actinomycetota</taxon>
        <taxon>Actinomycetes</taxon>
        <taxon>Kitasatosporales</taxon>
        <taxon>Streptomycetaceae</taxon>
        <taxon>Streptomyces</taxon>
        <taxon>Streptomyces himalayensis</taxon>
    </lineage>
</organism>
<proteinExistence type="predicted"/>
<dbReference type="RefSeq" id="WP_181662298.1">
    <property type="nucleotide sequence ID" value="NZ_JACEHE010000045.1"/>
</dbReference>
<reference evidence="2 3" key="1">
    <citation type="submission" date="2020-07" db="EMBL/GenBank/DDBJ databases">
        <title>Streptomyces isolated from Indian soil.</title>
        <authorList>
            <person name="Mandal S."/>
            <person name="Maiti P.K."/>
        </authorList>
    </citation>
    <scope>NUCLEOTIDE SEQUENCE [LARGE SCALE GENOMIC DNA]</scope>
    <source>
        <strain evidence="2 3">PSKA28</strain>
    </source>
</reference>
<comment type="caution">
    <text evidence="2">The sequence shown here is derived from an EMBL/GenBank/DDBJ whole genome shotgun (WGS) entry which is preliminary data.</text>
</comment>
<evidence type="ECO:0000259" key="1">
    <source>
        <dbReference type="Pfam" id="PF01494"/>
    </source>
</evidence>
<dbReference type="AlphaFoldDB" id="A0A7W0ID50"/>
<dbReference type="Gene3D" id="3.50.50.60">
    <property type="entry name" value="FAD/NAD(P)-binding domain"/>
    <property type="match status" value="1"/>
</dbReference>
<dbReference type="GO" id="GO:0071949">
    <property type="term" value="F:FAD binding"/>
    <property type="evidence" value="ECO:0007669"/>
    <property type="project" value="InterPro"/>
</dbReference>
<dbReference type="Pfam" id="PF01494">
    <property type="entry name" value="FAD_binding_3"/>
    <property type="match status" value="1"/>
</dbReference>
<keyword evidence="2" id="KW-0560">Oxidoreductase</keyword>
<dbReference type="SUPFAM" id="SSF51905">
    <property type="entry name" value="FAD/NAD(P)-binding domain"/>
    <property type="match status" value="1"/>
</dbReference>
<feature type="domain" description="FAD-binding" evidence="1">
    <location>
        <begin position="14"/>
        <end position="325"/>
    </location>
</feature>
<evidence type="ECO:0000313" key="3">
    <source>
        <dbReference type="Proteomes" id="UP000545761"/>
    </source>
</evidence>
<evidence type="ECO:0000313" key="2">
    <source>
        <dbReference type="EMBL" id="MBA2951380.1"/>
    </source>
</evidence>
<dbReference type="GO" id="GO:0004497">
    <property type="term" value="F:monooxygenase activity"/>
    <property type="evidence" value="ECO:0007669"/>
    <property type="project" value="UniProtKB-KW"/>
</dbReference>
<accession>A0A7W0ID50</accession>
<gene>
    <name evidence="2" type="ORF">H1D24_37945</name>
</gene>
<dbReference type="Proteomes" id="UP000545761">
    <property type="component" value="Unassembled WGS sequence"/>
</dbReference>
<dbReference type="PANTHER" id="PTHR46865">
    <property type="entry name" value="OXIDOREDUCTASE-RELATED"/>
    <property type="match status" value="1"/>
</dbReference>
<name>A0A7W0ID50_9ACTN</name>
<dbReference type="InterPro" id="IPR036188">
    <property type="entry name" value="FAD/NAD-bd_sf"/>
</dbReference>
<dbReference type="Gene3D" id="3.30.9.10">
    <property type="entry name" value="D-Amino Acid Oxidase, subunit A, domain 2"/>
    <property type="match status" value="1"/>
</dbReference>
<keyword evidence="2" id="KW-0503">Monooxygenase</keyword>
<sequence length="390" mass="42587">MTSSSLPPRGARRALIVGSGISGLAAALSLHRAGWQPLIIERAPERRTGGYFVRFNGPGYTAAERLGILDSLPDRRDPEGRAFEVDSRGRLTPGLTFPEQVNGTPMRMLLRSDLERVLYEAVQDLVEIRYGTGPAAITQDRDQVTVTLTDGSVESADLLIGADGIHSTVRSLVFGPEDLYRKDFDHVVAACVMDGPLPGMRDGDTLVATAPGRSAWINSYRDHPPVAFLLYRTDWPAAEIRKKPSDALRQAFAGFGGDIVPAMLEAMDRSESVLFDQVSQIHLSRWSQGRVLLLGDSAWCMTLHSGQGSGMGIAGAELLARLLTEHGDLPTALGSWEQRLRPLVTRYQKEALRMRHFFMPANRFGRIARSTLIRAASTPVGAKLGKALMS</sequence>
<dbReference type="EMBL" id="JACEHE010000045">
    <property type="protein sequence ID" value="MBA2951380.1"/>
    <property type="molecule type" value="Genomic_DNA"/>
</dbReference>
<dbReference type="InterPro" id="IPR051704">
    <property type="entry name" value="FAD_aromatic-hydroxylase"/>
</dbReference>
<dbReference type="InterPro" id="IPR002938">
    <property type="entry name" value="FAD-bd"/>
</dbReference>